<protein>
    <submittedName>
        <fullName evidence="1">Uncharacterized protein</fullName>
    </submittedName>
</protein>
<proteinExistence type="predicted"/>
<comment type="caution">
    <text evidence="1">The sequence shown here is derived from an EMBL/GenBank/DDBJ whole genome shotgun (WGS) entry which is preliminary data.</text>
</comment>
<evidence type="ECO:0000313" key="1">
    <source>
        <dbReference type="EMBL" id="GFM32200.1"/>
    </source>
</evidence>
<dbReference type="AlphaFoldDB" id="A0A7J0BER2"/>
<gene>
    <name evidence="1" type="ORF">DSM101010T_05650</name>
</gene>
<dbReference type="EMBL" id="BLVO01000004">
    <property type="protein sequence ID" value="GFM32200.1"/>
    <property type="molecule type" value="Genomic_DNA"/>
</dbReference>
<name>A0A7J0BER2_9BACT</name>
<keyword evidence="2" id="KW-1185">Reference proteome</keyword>
<reference evidence="1 2" key="1">
    <citation type="submission" date="2020-05" db="EMBL/GenBank/DDBJ databases">
        <title>Draft genome sequence of Desulfovibrio sp. strain HN2T.</title>
        <authorList>
            <person name="Ueno A."/>
            <person name="Tamazawa S."/>
            <person name="Tamamura S."/>
            <person name="Murakami T."/>
            <person name="Kiyama T."/>
            <person name="Inomata H."/>
            <person name="Amano Y."/>
            <person name="Miyakawa K."/>
            <person name="Tamaki H."/>
            <person name="Naganuma T."/>
            <person name="Kaneko K."/>
        </authorList>
    </citation>
    <scope>NUCLEOTIDE SEQUENCE [LARGE SCALE GENOMIC DNA]</scope>
    <source>
        <strain evidence="1 2">HN2</strain>
    </source>
</reference>
<evidence type="ECO:0000313" key="2">
    <source>
        <dbReference type="Proteomes" id="UP000503840"/>
    </source>
</evidence>
<organism evidence="1 2">
    <name type="scientific">Desulfovibrio subterraneus</name>
    <dbReference type="NCBI Taxonomy" id="2718620"/>
    <lineage>
        <taxon>Bacteria</taxon>
        <taxon>Pseudomonadati</taxon>
        <taxon>Thermodesulfobacteriota</taxon>
        <taxon>Desulfovibrionia</taxon>
        <taxon>Desulfovibrionales</taxon>
        <taxon>Desulfovibrionaceae</taxon>
        <taxon>Desulfovibrio</taxon>
    </lineage>
</organism>
<dbReference type="Proteomes" id="UP000503840">
    <property type="component" value="Unassembled WGS sequence"/>
</dbReference>
<sequence>MGVEKAPAQPYAAVRQNERQRGIQPLPVHVGRYNGALYSLRYMGRCPVLPCCIRICGRKGFMHGLL</sequence>
<accession>A0A7J0BER2</accession>